<reference evidence="2" key="1">
    <citation type="submission" date="2018-05" db="EMBL/GenBank/DDBJ databases">
        <authorList>
            <person name="Lanie J.A."/>
            <person name="Ng W.-L."/>
            <person name="Kazmierczak K.M."/>
            <person name="Andrzejewski T.M."/>
            <person name="Davidsen T.M."/>
            <person name="Wayne K.J."/>
            <person name="Tettelin H."/>
            <person name="Glass J.I."/>
            <person name="Rusch D."/>
            <person name="Podicherti R."/>
            <person name="Tsui H.-C.T."/>
            <person name="Winkler M.E."/>
        </authorList>
    </citation>
    <scope>NUCLEOTIDE SEQUENCE</scope>
</reference>
<gene>
    <name evidence="2" type="ORF">METZ01_LOCUS428570</name>
</gene>
<evidence type="ECO:0000256" key="1">
    <source>
        <dbReference type="SAM" id="Phobius"/>
    </source>
</evidence>
<feature type="transmembrane region" description="Helical" evidence="1">
    <location>
        <begin position="6"/>
        <end position="25"/>
    </location>
</feature>
<protein>
    <submittedName>
        <fullName evidence="2">Uncharacterized protein</fullName>
    </submittedName>
</protein>
<organism evidence="2">
    <name type="scientific">marine metagenome</name>
    <dbReference type="NCBI Taxonomy" id="408172"/>
    <lineage>
        <taxon>unclassified sequences</taxon>
        <taxon>metagenomes</taxon>
        <taxon>ecological metagenomes</taxon>
    </lineage>
</organism>
<sequence length="47" mass="5123">YTAIAITVVKVLCFLAALITLQFIIQAIGRSRGTRAEKSPEDDDASR</sequence>
<name>A0A382XXF6_9ZZZZ</name>
<dbReference type="EMBL" id="UINC01171247">
    <property type="protein sequence ID" value="SVD75716.1"/>
    <property type="molecule type" value="Genomic_DNA"/>
</dbReference>
<proteinExistence type="predicted"/>
<dbReference type="AlphaFoldDB" id="A0A382XXF6"/>
<keyword evidence="1" id="KW-1133">Transmembrane helix</keyword>
<accession>A0A382XXF6</accession>
<keyword evidence="1" id="KW-0812">Transmembrane</keyword>
<evidence type="ECO:0000313" key="2">
    <source>
        <dbReference type="EMBL" id="SVD75716.1"/>
    </source>
</evidence>
<feature type="non-terminal residue" evidence="2">
    <location>
        <position position="1"/>
    </location>
</feature>
<keyword evidence="1" id="KW-0472">Membrane</keyword>